<feature type="region of interest" description="Disordered" evidence="1">
    <location>
        <begin position="1"/>
        <end position="25"/>
    </location>
</feature>
<feature type="transmembrane region" description="Helical" evidence="2">
    <location>
        <begin position="82"/>
        <end position="105"/>
    </location>
</feature>
<proteinExistence type="predicted"/>
<feature type="transmembrane region" description="Helical" evidence="2">
    <location>
        <begin position="222"/>
        <end position="246"/>
    </location>
</feature>
<dbReference type="AlphaFoldDB" id="A0A7S3NIS5"/>
<feature type="compositionally biased region" description="Basic and acidic residues" evidence="1">
    <location>
        <begin position="1"/>
        <end position="11"/>
    </location>
</feature>
<organism evidence="3">
    <name type="scientific">Aureoumbra lagunensis</name>
    <dbReference type="NCBI Taxonomy" id="44058"/>
    <lineage>
        <taxon>Eukaryota</taxon>
        <taxon>Sar</taxon>
        <taxon>Stramenopiles</taxon>
        <taxon>Ochrophyta</taxon>
        <taxon>Pelagophyceae</taxon>
        <taxon>Pelagomonadales</taxon>
        <taxon>Aureoumbra</taxon>
    </lineage>
</organism>
<evidence type="ECO:0000313" key="3">
    <source>
        <dbReference type="EMBL" id="CAE0363633.1"/>
    </source>
</evidence>
<keyword evidence="2" id="KW-1133">Transmembrane helix</keyword>
<feature type="transmembrane region" description="Helical" evidence="2">
    <location>
        <begin position="266"/>
        <end position="289"/>
    </location>
</feature>
<gene>
    <name evidence="3" type="ORF">ALAG00032_LOCUS4374</name>
</gene>
<reference evidence="3" key="1">
    <citation type="submission" date="2021-01" db="EMBL/GenBank/DDBJ databases">
        <authorList>
            <person name="Corre E."/>
            <person name="Pelletier E."/>
            <person name="Niang G."/>
            <person name="Scheremetjew M."/>
            <person name="Finn R."/>
            <person name="Kale V."/>
            <person name="Holt S."/>
            <person name="Cochrane G."/>
            <person name="Meng A."/>
            <person name="Brown T."/>
            <person name="Cohen L."/>
        </authorList>
    </citation>
    <scope>NUCLEOTIDE SEQUENCE</scope>
    <source>
        <strain evidence="3">CCMP1510</strain>
    </source>
</reference>
<keyword evidence="2" id="KW-0472">Membrane</keyword>
<protein>
    <submittedName>
        <fullName evidence="3">Uncharacterized protein</fullName>
    </submittedName>
</protein>
<feature type="transmembrane region" description="Helical" evidence="2">
    <location>
        <begin position="154"/>
        <end position="175"/>
    </location>
</feature>
<evidence type="ECO:0000256" key="1">
    <source>
        <dbReference type="SAM" id="MobiDB-lite"/>
    </source>
</evidence>
<sequence length="300" mass="33862">MEGEKAEERKLLPPTSSSCEEEEVPNDDLSIEKEGCWSFCLDDLAWAVRETHWMVMEYTTSAEYQKNTSYQEQRIDCYYNPLYHALVIVGAICLVLGAWIHSPFGQGREKVRADESKVEHEARTQWILMTSGPFAIAAFFDAIYLLFYNADVEIAIGLAVDSSYILGNVMFLEAMKRQSKPLTRLAIISNAIFALGLVMLLIGGIIFAANKHESNAWKIFDWFIRAITVVFFLLATLIYAQLWHAYDHVEYPNKSPTSCAISSSDFFMGLLIAGAALFIWFLFVFAVFLDGPKAIWAAVA</sequence>
<feature type="transmembrane region" description="Helical" evidence="2">
    <location>
        <begin position="126"/>
        <end position="148"/>
    </location>
</feature>
<keyword evidence="2" id="KW-0812">Transmembrane</keyword>
<accession>A0A7S3NIS5</accession>
<dbReference type="EMBL" id="HBIJ01006231">
    <property type="protein sequence ID" value="CAE0363633.1"/>
    <property type="molecule type" value="Transcribed_RNA"/>
</dbReference>
<name>A0A7S3NIS5_9STRA</name>
<feature type="transmembrane region" description="Helical" evidence="2">
    <location>
        <begin position="187"/>
        <end position="210"/>
    </location>
</feature>
<evidence type="ECO:0000256" key="2">
    <source>
        <dbReference type="SAM" id="Phobius"/>
    </source>
</evidence>